<keyword evidence="5" id="KW-1185">Reference proteome</keyword>
<dbReference type="EMBL" id="JBHTMM010000077">
    <property type="protein sequence ID" value="MFD1311360.1"/>
    <property type="molecule type" value="Genomic_DNA"/>
</dbReference>
<keyword evidence="2" id="KW-1133">Transmembrane helix</keyword>
<dbReference type="RefSeq" id="WP_381330174.1">
    <property type="nucleotide sequence ID" value="NZ_JBHTMM010000077.1"/>
</dbReference>
<evidence type="ECO:0000256" key="1">
    <source>
        <dbReference type="SAM" id="MobiDB-lite"/>
    </source>
</evidence>
<feature type="compositionally biased region" description="Low complexity" evidence="1">
    <location>
        <begin position="475"/>
        <end position="487"/>
    </location>
</feature>
<keyword evidence="2" id="KW-0472">Membrane</keyword>
<evidence type="ECO:0000256" key="3">
    <source>
        <dbReference type="SAM" id="SignalP"/>
    </source>
</evidence>
<protein>
    <recommendedName>
        <fullName evidence="6">Secreted protein</fullName>
    </recommendedName>
</protein>
<feature type="region of interest" description="Disordered" evidence="1">
    <location>
        <begin position="47"/>
        <end position="67"/>
    </location>
</feature>
<evidence type="ECO:0000256" key="2">
    <source>
        <dbReference type="SAM" id="Phobius"/>
    </source>
</evidence>
<dbReference type="Proteomes" id="UP001597058">
    <property type="component" value="Unassembled WGS sequence"/>
</dbReference>
<evidence type="ECO:0000313" key="5">
    <source>
        <dbReference type="Proteomes" id="UP001597058"/>
    </source>
</evidence>
<organism evidence="4 5">
    <name type="scientific">Streptomyces kaempferi</name>
    <dbReference type="NCBI Taxonomy" id="333725"/>
    <lineage>
        <taxon>Bacteria</taxon>
        <taxon>Bacillati</taxon>
        <taxon>Actinomycetota</taxon>
        <taxon>Actinomycetes</taxon>
        <taxon>Kitasatosporales</taxon>
        <taxon>Streptomycetaceae</taxon>
        <taxon>Streptomyces</taxon>
    </lineage>
</organism>
<name>A0ABW3XQD4_9ACTN</name>
<feature type="transmembrane region" description="Helical" evidence="2">
    <location>
        <begin position="442"/>
        <end position="464"/>
    </location>
</feature>
<sequence length="500" mass="51311">MATVRGHDEGWRVMGRRTVGRRAPSRYGRALGALALGAALCATAAPTGRASAASPVTESGTPKPYAYAEDDTTVEGAANTTNAARLEPGRTYRSSIGEGGKLYYRLALDARSDAYVSATAVPRPGTTVSYADGVKVSVQDDNSRRCSSSAAAHFGASESPRPIAAWASREIGPTRYSCQTAGTYYVVVERVDTTGSSASASLSPGDWDLELAYVSEPALKKAGSTKAPEAWNSASPEALQGDARTRAGGAGFATAAALEKGVWKDGIRPGQTLFYKVPVDWGQQIYAGAELGSSTGGDGFLGTALVVSLYNPVRGFVDDVGCGYDGSQRAAVLDPLPPVAYENRYALNDRTSSMRFAGSYYLAVHLAAQVADKFGDGPFGLTLRVRVEGAAQAGPAYAGRADPRDVFDAAAGAAAEASGGTTAGAGDRAVGSGSGTDPHMKAVAAGGLGTGTALLLVLAVWTAVARRRARRWAAAGDTSAPASSAAPPALPWDPEAPRGM</sequence>
<gene>
    <name evidence="4" type="ORF">ACFQ5X_36835</name>
</gene>
<evidence type="ECO:0008006" key="6">
    <source>
        <dbReference type="Google" id="ProtNLM"/>
    </source>
</evidence>
<accession>A0ABW3XQD4</accession>
<feature type="chain" id="PRO_5047187176" description="Secreted protein" evidence="3">
    <location>
        <begin position="45"/>
        <end position="500"/>
    </location>
</feature>
<comment type="caution">
    <text evidence="4">The sequence shown here is derived from an EMBL/GenBank/DDBJ whole genome shotgun (WGS) entry which is preliminary data.</text>
</comment>
<feature type="region of interest" description="Disordered" evidence="1">
    <location>
        <begin position="475"/>
        <end position="500"/>
    </location>
</feature>
<evidence type="ECO:0000313" key="4">
    <source>
        <dbReference type="EMBL" id="MFD1311360.1"/>
    </source>
</evidence>
<keyword evidence="2" id="KW-0812">Transmembrane</keyword>
<proteinExistence type="predicted"/>
<keyword evidence="3" id="KW-0732">Signal</keyword>
<reference evidence="5" key="1">
    <citation type="journal article" date="2019" name="Int. J. Syst. Evol. Microbiol.">
        <title>The Global Catalogue of Microorganisms (GCM) 10K type strain sequencing project: providing services to taxonomists for standard genome sequencing and annotation.</title>
        <authorList>
            <consortium name="The Broad Institute Genomics Platform"/>
            <consortium name="The Broad Institute Genome Sequencing Center for Infectious Disease"/>
            <person name="Wu L."/>
            <person name="Ma J."/>
        </authorList>
    </citation>
    <scope>NUCLEOTIDE SEQUENCE [LARGE SCALE GENOMIC DNA]</scope>
    <source>
        <strain evidence="5">CGMCC 4.7020</strain>
    </source>
</reference>
<feature type="signal peptide" evidence="3">
    <location>
        <begin position="1"/>
        <end position="44"/>
    </location>
</feature>